<name>A0A6A7AE36_9PLEO</name>
<keyword evidence="2" id="KW-0378">Hydrolase</keyword>
<reference evidence="2" key="1">
    <citation type="journal article" date="2020" name="Stud. Mycol.">
        <title>101 Dothideomycetes genomes: a test case for predicting lifestyles and emergence of pathogens.</title>
        <authorList>
            <person name="Haridas S."/>
            <person name="Albert R."/>
            <person name="Binder M."/>
            <person name="Bloem J."/>
            <person name="Labutti K."/>
            <person name="Salamov A."/>
            <person name="Andreopoulos B."/>
            <person name="Baker S."/>
            <person name="Barry K."/>
            <person name="Bills G."/>
            <person name="Bluhm B."/>
            <person name="Cannon C."/>
            <person name="Castanera R."/>
            <person name="Culley D."/>
            <person name="Daum C."/>
            <person name="Ezra D."/>
            <person name="Gonzalez J."/>
            <person name="Henrissat B."/>
            <person name="Kuo A."/>
            <person name="Liang C."/>
            <person name="Lipzen A."/>
            <person name="Lutzoni F."/>
            <person name="Magnuson J."/>
            <person name="Mondo S."/>
            <person name="Nolan M."/>
            <person name="Ohm R."/>
            <person name="Pangilinan J."/>
            <person name="Park H.-J."/>
            <person name="Ramirez L."/>
            <person name="Alfaro M."/>
            <person name="Sun H."/>
            <person name="Tritt A."/>
            <person name="Yoshinaga Y."/>
            <person name="Zwiers L.-H."/>
            <person name="Turgeon B."/>
            <person name="Goodwin S."/>
            <person name="Spatafora J."/>
            <person name="Crous P."/>
            <person name="Grigoriev I."/>
        </authorList>
    </citation>
    <scope>NUCLEOTIDE SEQUENCE</scope>
    <source>
        <strain evidence="2">CBS 113818</strain>
    </source>
</reference>
<dbReference type="Pfam" id="PF00135">
    <property type="entry name" value="COesterase"/>
    <property type="match status" value="1"/>
</dbReference>
<dbReference type="AlphaFoldDB" id="A0A6A7AE36"/>
<sequence length="551" mass="61130">MPPSNYTIRHPTLGCSLRGKASPISVQFRNLKYASVPARYKESIPHDTLDAGADGGVYATKFGPSCPQKRGAQAWDLTLAGNVTLPCEPGQGDTERMDEFDCLHVNVTVPKSALHTRRGGAKDLPVFVWVHGGGLSMGSNSWPQYDLRKFVERSEEIGKPVIGVAINYRLGLWGFAASRELGTGGNMGFKDQILAFQWIKRHIAGFGGDPDNVTAAGESAGGISLSTLLCANVGTEGLFERVIIMSGETNLRKPRNTWWHEQMYKDQAVFLASKAADTMSLKKKLLHTDVDALAQQLPLAQHHCAHIDGEWLEVDPTLNILANGHRSEHKPSWCKEFVIGDTAHDGTVLKGRILDHPDALNRLKASCNRYLTNADTERLLSAYKLDNSLSPKQEKDMLRCLVSELRFYAPARAVHKGWKSTSPLKKAGRYHFHVLNPFEGDFEGISSHELDVTFLLQNFNHLLGDRDRSAAKSMADHFIKFVNGEGWARDGKIVVFGPDGVVEIDEEEYDRLYRDGRGSLLESIGVEKLWKVADTWQGVRSEDDERTGARL</sequence>
<dbReference type="InterPro" id="IPR029058">
    <property type="entry name" value="AB_hydrolase_fold"/>
</dbReference>
<dbReference type="Gene3D" id="3.40.50.1820">
    <property type="entry name" value="alpha/beta hydrolase"/>
    <property type="match status" value="1"/>
</dbReference>
<dbReference type="EMBL" id="MU006218">
    <property type="protein sequence ID" value="KAF2830959.1"/>
    <property type="molecule type" value="Genomic_DNA"/>
</dbReference>
<dbReference type="SUPFAM" id="SSF53474">
    <property type="entry name" value="alpha/beta-Hydrolases"/>
    <property type="match status" value="1"/>
</dbReference>
<dbReference type="PANTHER" id="PTHR11559">
    <property type="entry name" value="CARBOXYLESTERASE"/>
    <property type="match status" value="1"/>
</dbReference>
<organism evidence="2 3">
    <name type="scientific">Ophiobolus disseminans</name>
    <dbReference type="NCBI Taxonomy" id="1469910"/>
    <lineage>
        <taxon>Eukaryota</taxon>
        <taxon>Fungi</taxon>
        <taxon>Dikarya</taxon>
        <taxon>Ascomycota</taxon>
        <taxon>Pezizomycotina</taxon>
        <taxon>Dothideomycetes</taxon>
        <taxon>Pleosporomycetidae</taxon>
        <taxon>Pleosporales</taxon>
        <taxon>Pleosporineae</taxon>
        <taxon>Phaeosphaeriaceae</taxon>
        <taxon>Ophiobolus</taxon>
    </lineage>
</organism>
<dbReference type="InterPro" id="IPR050309">
    <property type="entry name" value="Type-B_Carboxylest/Lipase"/>
</dbReference>
<dbReference type="Proteomes" id="UP000799424">
    <property type="component" value="Unassembled WGS sequence"/>
</dbReference>
<gene>
    <name evidence="2" type="ORF">CC86DRAFT_132956</name>
</gene>
<dbReference type="GO" id="GO:0016787">
    <property type="term" value="F:hydrolase activity"/>
    <property type="evidence" value="ECO:0007669"/>
    <property type="project" value="UniProtKB-KW"/>
</dbReference>
<dbReference type="InterPro" id="IPR002018">
    <property type="entry name" value="CarbesteraseB"/>
</dbReference>
<keyword evidence="3" id="KW-1185">Reference proteome</keyword>
<evidence type="ECO:0000259" key="1">
    <source>
        <dbReference type="Pfam" id="PF00135"/>
    </source>
</evidence>
<evidence type="ECO:0000313" key="2">
    <source>
        <dbReference type="EMBL" id="KAF2830959.1"/>
    </source>
</evidence>
<accession>A0A6A7AE36</accession>
<evidence type="ECO:0000313" key="3">
    <source>
        <dbReference type="Proteomes" id="UP000799424"/>
    </source>
</evidence>
<proteinExistence type="predicted"/>
<dbReference type="OrthoDB" id="3200163at2759"/>
<feature type="domain" description="Carboxylesterase type B" evidence="1">
    <location>
        <begin position="25"/>
        <end position="483"/>
    </location>
</feature>
<protein>
    <submittedName>
        <fullName evidence="2">Alpha/beta-hydrolase</fullName>
    </submittedName>
</protein>